<reference evidence="2 3" key="1">
    <citation type="submission" date="2017-01" db="EMBL/GenBank/DDBJ databases">
        <title>First insights into the biology of 'candidatus Vampirococcus archaeovorus'.</title>
        <authorList>
            <person name="Kizina J."/>
            <person name="Jordan S."/>
            <person name="Stueber K."/>
            <person name="Reinhardt R."/>
            <person name="Harder J."/>
        </authorList>
    </citation>
    <scope>NUCLEOTIDE SEQUENCE [LARGE SCALE GENOMIC DNA]</scope>
    <source>
        <strain evidence="2 3">LiM</strain>
    </source>
</reference>
<dbReference type="Pfam" id="PF00583">
    <property type="entry name" value="Acetyltransf_1"/>
    <property type="match status" value="1"/>
</dbReference>
<evidence type="ECO:0000313" key="2">
    <source>
        <dbReference type="EMBL" id="QAT16651.1"/>
    </source>
</evidence>
<evidence type="ECO:0000313" key="3">
    <source>
        <dbReference type="Proteomes" id="UP000287243"/>
    </source>
</evidence>
<sequence>MENNTSCVIRKYIPNDRPAVRRISVQTALMGDPGTVFFDDDETLADALTIYFTDHEPGSCFVAVCGGKVAGYVLGATDVRRMDKIFGTKILPFLLPKAFRRGTFLCRKNLRFLFHVFLSLLKGEFRTPVFSEEYPAALHINIDKEFRALGIGSKLIHVYLDYLKKEGVAGVHFATMSEKAAGFFEKNGFRRLFSGKRSYFRYFLGRDLLLAIYGMRLAPAKAQVCPQR</sequence>
<gene>
    <name evidence="2" type="ORF">BU251_02355</name>
</gene>
<keyword evidence="2" id="KW-0808">Transferase</keyword>
<dbReference type="SUPFAM" id="SSF55729">
    <property type="entry name" value="Acyl-CoA N-acyltransferases (Nat)"/>
    <property type="match status" value="1"/>
</dbReference>
<dbReference type="OrthoDB" id="9803233at2"/>
<organism evidence="2 3">
    <name type="scientific">Velamenicoccus archaeovorus</name>
    <dbReference type="NCBI Taxonomy" id="1930593"/>
    <lineage>
        <taxon>Bacteria</taxon>
        <taxon>Pseudomonadati</taxon>
        <taxon>Candidatus Omnitrophota</taxon>
        <taxon>Candidatus Velamenicoccus</taxon>
    </lineage>
</organism>
<keyword evidence="3" id="KW-1185">Reference proteome</keyword>
<dbReference type="AlphaFoldDB" id="A0A410P3I3"/>
<dbReference type="Gene3D" id="3.40.630.30">
    <property type="match status" value="1"/>
</dbReference>
<dbReference type="EMBL" id="CP019384">
    <property type="protein sequence ID" value="QAT16651.1"/>
    <property type="molecule type" value="Genomic_DNA"/>
</dbReference>
<proteinExistence type="predicted"/>
<dbReference type="KEGG" id="vai:BU251_02355"/>
<dbReference type="RefSeq" id="WP_128699291.1">
    <property type="nucleotide sequence ID" value="NZ_CP019384.1"/>
</dbReference>
<dbReference type="InterPro" id="IPR000182">
    <property type="entry name" value="GNAT_dom"/>
</dbReference>
<accession>A0A410P3I3</accession>
<name>A0A410P3I3_VELA1</name>
<evidence type="ECO:0000259" key="1">
    <source>
        <dbReference type="PROSITE" id="PS51186"/>
    </source>
</evidence>
<feature type="domain" description="N-acetyltransferase" evidence="1">
    <location>
        <begin position="7"/>
        <end position="219"/>
    </location>
</feature>
<dbReference type="InterPro" id="IPR016181">
    <property type="entry name" value="Acyl_CoA_acyltransferase"/>
</dbReference>
<dbReference type="GO" id="GO:0016747">
    <property type="term" value="F:acyltransferase activity, transferring groups other than amino-acyl groups"/>
    <property type="evidence" value="ECO:0007669"/>
    <property type="project" value="InterPro"/>
</dbReference>
<dbReference type="Proteomes" id="UP000287243">
    <property type="component" value="Chromosome"/>
</dbReference>
<dbReference type="PROSITE" id="PS51186">
    <property type="entry name" value="GNAT"/>
    <property type="match status" value="1"/>
</dbReference>
<protein>
    <submittedName>
        <fullName evidence="2">Acetyltransferase</fullName>
    </submittedName>
</protein>